<proteinExistence type="predicted"/>
<evidence type="ECO:0000313" key="2">
    <source>
        <dbReference type="Proteomes" id="UP001239111"/>
    </source>
</evidence>
<sequence length="108" mass="12508">MQSDIHRLPGSLKLLERKATYNGNELEKLIEESDAKLTVNKTIIDTVMNRIEELEDDVSDLKKYNHETHPRTCAELSNMEVVADVQWFKKSRDEIIIKELASKRLSPL</sequence>
<gene>
    <name evidence="1" type="ORF">QAD02_013353</name>
</gene>
<name>A0ACC2P3C8_9HYME</name>
<accession>A0ACC2P3C8</accession>
<dbReference type="EMBL" id="CM056742">
    <property type="protein sequence ID" value="KAJ8677566.1"/>
    <property type="molecule type" value="Genomic_DNA"/>
</dbReference>
<protein>
    <submittedName>
        <fullName evidence="1">Uncharacterized protein</fullName>
    </submittedName>
</protein>
<reference evidence="1" key="1">
    <citation type="submission" date="2023-04" db="EMBL/GenBank/DDBJ databases">
        <title>A chromosome-level genome assembly of the parasitoid wasp Eretmocerus hayati.</title>
        <authorList>
            <person name="Zhong Y."/>
            <person name="Liu S."/>
            <person name="Liu Y."/>
        </authorList>
    </citation>
    <scope>NUCLEOTIDE SEQUENCE</scope>
    <source>
        <strain evidence="1">ZJU_SS_LIU_2023</strain>
    </source>
</reference>
<dbReference type="Proteomes" id="UP001239111">
    <property type="component" value="Chromosome 2"/>
</dbReference>
<comment type="caution">
    <text evidence="1">The sequence shown here is derived from an EMBL/GenBank/DDBJ whole genome shotgun (WGS) entry which is preliminary data.</text>
</comment>
<evidence type="ECO:0000313" key="1">
    <source>
        <dbReference type="EMBL" id="KAJ8677566.1"/>
    </source>
</evidence>
<keyword evidence="2" id="KW-1185">Reference proteome</keyword>
<organism evidence="1 2">
    <name type="scientific">Eretmocerus hayati</name>
    <dbReference type="NCBI Taxonomy" id="131215"/>
    <lineage>
        <taxon>Eukaryota</taxon>
        <taxon>Metazoa</taxon>
        <taxon>Ecdysozoa</taxon>
        <taxon>Arthropoda</taxon>
        <taxon>Hexapoda</taxon>
        <taxon>Insecta</taxon>
        <taxon>Pterygota</taxon>
        <taxon>Neoptera</taxon>
        <taxon>Endopterygota</taxon>
        <taxon>Hymenoptera</taxon>
        <taxon>Apocrita</taxon>
        <taxon>Proctotrupomorpha</taxon>
        <taxon>Chalcidoidea</taxon>
        <taxon>Aphelinidae</taxon>
        <taxon>Aphelininae</taxon>
        <taxon>Eretmocerus</taxon>
    </lineage>
</organism>